<comment type="caution">
    <text evidence="2">The sequence shown here is derived from an EMBL/GenBank/DDBJ whole genome shotgun (WGS) entry which is preliminary data.</text>
</comment>
<evidence type="ECO:0000313" key="3">
    <source>
        <dbReference type="Proteomes" id="UP001201812"/>
    </source>
</evidence>
<keyword evidence="3" id="KW-1185">Reference proteome</keyword>
<gene>
    <name evidence="2" type="ORF">DdX_13618</name>
</gene>
<dbReference type="Proteomes" id="UP001201812">
    <property type="component" value="Unassembled WGS sequence"/>
</dbReference>
<dbReference type="EMBL" id="JAKKPZ010000056">
    <property type="protein sequence ID" value="KAI1705480.1"/>
    <property type="molecule type" value="Genomic_DNA"/>
</dbReference>
<feature type="region of interest" description="Disordered" evidence="1">
    <location>
        <begin position="252"/>
        <end position="334"/>
    </location>
</feature>
<feature type="compositionally biased region" description="Polar residues" evidence="1">
    <location>
        <begin position="138"/>
        <end position="150"/>
    </location>
</feature>
<accession>A0AAD4R2H1</accession>
<name>A0AAD4R2H1_9BILA</name>
<feature type="compositionally biased region" description="Polar residues" evidence="1">
    <location>
        <begin position="252"/>
        <end position="290"/>
    </location>
</feature>
<proteinExistence type="predicted"/>
<protein>
    <submittedName>
        <fullName evidence="2">PH domain containing protein</fullName>
    </submittedName>
</protein>
<feature type="compositionally biased region" description="Polar residues" evidence="1">
    <location>
        <begin position="310"/>
        <end position="321"/>
    </location>
</feature>
<evidence type="ECO:0000256" key="1">
    <source>
        <dbReference type="SAM" id="MobiDB-lite"/>
    </source>
</evidence>
<sequence>MPVRRPVLPSENTSIFRLVAVGMDPKAEQVHWLLFPTEKDLEDWLAEVVKTLPKYNPSLETLQISDSNPPPNTKDGASMPEPPPAYADSVKSNVNSPDMLGQNMAYPGQNYNPSQNYATQPVYPSGGSYAPTGAVYASNPSPQPVSQPTMAPSGGSGNADPGTGSSLSPALTAGLGAGAGALAGSLLGSGIGSYFANRNSGSGGSASRTYGGGYDQPAKTITNVTKNYYFAQSPANAQQQTPRNAFATNTAYPRSSSLQSANNTAPAVTQYRQYPQSTTNTGIPQNQSRPASYAPAPVAQTARPTVPTMAKSSGNMQQPRSGLSMGRVGQRKRR</sequence>
<feature type="region of interest" description="Disordered" evidence="1">
    <location>
        <begin position="60"/>
        <end position="167"/>
    </location>
</feature>
<organism evidence="2 3">
    <name type="scientific">Ditylenchus destructor</name>
    <dbReference type="NCBI Taxonomy" id="166010"/>
    <lineage>
        <taxon>Eukaryota</taxon>
        <taxon>Metazoa</taxon>
        <taxon>Ecdysozoa</taxon>
        <taxon>Nematoda</taxon>
        <taxon>Chromadorea</taxon>
        <taxon>Rhabditida</taxon>
        <taxon>Tylenchina</taxon>
        <taxon>Tylenchomorpha</taxon>
        <taxon>Sphaerularioidea</taxon>
        <taxon>Anguinidae</taxon>
        <taxon>Anguininae</taxon>
        <taxon>Ditylenchus</taxon>
    </lineage>
</organism>
<evidence type="ECO:0000313" key="2">
    <source>
        <dbReference type="EMBL" id="KAI1705480.1"/>
    </source>
</evidence>
<feature type="compositionally biased region" description="Polar residues" evidence="1">
    <location>
        <begin position="109"/>
        <end position="119"/>
    </location>
</feature>
<dbReference type="AlphaFoldDB" id="A0AAD4R2H1"/>
<reference evidence="2" key="1">
    <citation type="submission" date="2022-01" db="EMBL/GenBank/DDBJ databases">
        <title>Genome Sequence Resource for Two Populations of Ditylenchus destructor, the Migratory Endoparasitic Phytonematode.</title>
        <authorList>
            <person name="Zhang H."/>
            <person name="Lin R."/>
            <person name="Xie B."/>
        </authorList>
    </citation>
    <scope>NUCLEOTIDE SEQUENCE</scope>
    <source>
        <strain evidence="2">BazhouSP</strain>
    </source>
</reference>